<dbReference type="GO" id="GO:0016887">
    <property type="term" value="F:ATP hydrolysis activity"/>
    <property type="evidence" value="ECO:0007669"/>
    <property type="project" value="InterPro"/>
</dbReference>
<comment type="caution">
    <text evidence="2">The sequence shown here is derived from an EMBL/GenBank/DDBJ whole genome shotgun (WGS) entry which is preliminary data.</text>
</comment>
<dbReference type="InterPro" id="IPR003593">
    <property type="entry name" value="AAA+_ATPase"/>
</dbReference>
<dbReference type="InterPro" id="IPR011704">
    <property type="entry name" value="ATPase_dyneun-rel_AAA"/>
</dbReference>
<dbReference type="InterPro" id="IPR041409">
    <property type="entry name" value="RE_AspBHI_N"/>
</dbReference>
<dbReference type="RefSeq" id="WP_153346579.1">
    <property type="nucleotide sequence ID" value="NZ_WEGI01000011.1"/>
</dbReference>
<accession>A0A7K0DV39</accession>
<evidence type="ECO:0000259" key="1">
    <source>
        <dbReference type="SMART" id="SM00382"/>
    </source>
</evidence>
<reference evidence="2 3" key="1">
    <citation type="submission" date="2019-10" db="EMBL/GenBank/DDBJ databases">
        <title>Nocardia macrotermitis sp. nov. and Nocardia aurantia sp. nov., isolated from the gut of fungus growing-termite Macrotermes natalensis.</title>
        <authorList>
            <person name="Benndorf R."/>
            <person name="Schwitalla J."/>
            <person name="Martin K."/>
            <person name="De Beer W."/>
            <person name="Kaster A.-K."/>
            <person name="Vollmers J."/>
            <person name="Poulsen M."/>
            <person name="Beemelmanns C."/>
        </authorList>
    </citation>
    <scope>NUCLEOTIDE SEQUENCE [LARGE SCALE GENOMIC DNA]</scope>
    <source>
        <strain evidence="2 3">RB56</strain>
    </source>
</reference>
<evidence type="ECO:0000313" key="3">
    <source>
        <dbReference type="Proteomes" id="UP000431401"/>
    </source>
</evidence>
<dbReference type="OrthoDB" id="3010308at2"/>
<name>A0A7K0DV39_9NOCA</name>
<dbReference type="AlphaFoldDB" id="A0A7K0DV39"/>
<feature type="domain" description="AAA+ ATPase" evidence="1">
    <location>
        <begin position="261"/>
        <end position="419"/>
    </location>
</feature>
<dbReference type="Pfam" id="PF07728">
    <property type="entry name" value="AAA_5"/>
    <property type="match status" value="1"/>
</dbReference>
<dbReference type="SUPFAM" id="SSF52540">
    <property type="entry name" value="P-loop containing nucleoside triphosphate hydrolases"/>
    <property type="match status" value="1"/>
</dbReference>
<dbReference type="SMART" id="SM00382">
    <property type="entry name" value="AAA"/>
    <property type="match status" value="1"/>
</dbReference>
<sequence>MPEDKDAVPVEDLATTDLHVGQLYGSITPGRSVDPLSRMLRVGVQGGIRGRGQLSRGIARLVALYSTRNEPDWPDFLDERTGTLTYFGDNRDPARDLLDTNLYGNLIFKNSFAAAAGNVSDRAGVPPFFYFERVSDKGPIVRFRGLAVPGAPNGPELGDLVEIVIEGKRGIVRNYRARFTILDTPHVSRQWIDALIAGKSTLSDGCPAAWRKWVENSEIASEEIASKSRDKWGSAMQWHESIDLDKAEDSRLVTIVSLLRRYGGLILTGPTGSGKSWFASQAADFLTDNDRSRQAYVQFHPSYQFEDFMEGYRPSLEKGGFGYRPGLFKQIATEARKYPSQAYVMVIDEINRADTARVFGEAFTYIDRAKRGLTFLLPSGDEFSVPSNMLLIATMNPVDLGAEMLDIAFDRRFAQMKIGYDREALERKLSSGILADSVVRDVVRWVSRVNEMARDVPEAEIGHGFFFHVEDLESLQELWDYQLEHHIRRVFKFDPEHREEAESRWRRIFRSSGSEESGS</sequence>
<proteinExistence type="predicted"/>
<dbReference type="InterPro" id="IPR027417">
    <property type="entry name" value="P-loop_NTPase"/>
</dbReference>
<gene>
    <name evidence="2" type="ORF">NRB56_52240</name>
</gene>
<dbReference type="Gene3D" id="3.40.50.300">
    <property type="entry name" value="P-loop containing nucleotide triphosphate hydrolases"/>
    <property type="match status" value="1"/>
</dbReference>
<evidence type="ECO:0000313" key="2">
    <source>
        <dbReference type="EMBL" id="MQY29633.1"/>
    </source>
</evidence>
<dbReference type="EMBL" id="WEGI01000011">
    <property type="protein sequence ID" value="MQY29633.1"/>
    <property type="molecule type" value="Genomic_DNA"/>
</dbReference>
<dbReference type="GO" id="GO:0005524">
    <property type="term" value="F:ATP binding"/>
    <property type="evidence" value="ECO:0007669"/>
    <property type="project" value="InterPro"/>
</dbReference>
<protein>
    <recommendedName>
        <fullName evidence="1">AAA+ ATPase domain-containing protein</fullName>
    </recommendedName>
</protein>
<dbReference type="PANTHER" id="PTHR37291:SF1">
    <property type="entry name" value="TYPE IV METHYL-DIRECTED RESTRICTION ENZYME ECOKMCRB SUBUNIT"/>
    <property type="match status" value="1"/>
</dbReference>
<dbReference type="PANTHER" id="PTHR37291">
    <property type="entry name" value="5-METHYLCYTOSINE-SPECIFIC RESTRICTION ENZYME B"/>
    <property type="match status" value="1"/>
</dbReference>
<dbReference type="InterPro" id="IPR052934">
    <property type="entry name" value="Methyl-DNA_Rec/Restrict_Enz"/>
</dbReference>
<organism evidence="2 3">
    <name type="scientific">Nocardia aurantia</name>
    <dbReference type="NCBI Taxonomy" id="2585199"/>
    <lineage>
        <taxon>Bacteria</taxon>
        <taxon>Bacillati</taxon>
        <taxon>Actinomycetota</taxon>
        <taxon>Actinomycetes</taxon>
        <taxon>Mycobacteriales</taxon>
        <taxon>Nocardiaceae</taxon>
        <taxon>Nocardia</taxon>
    </lineage>
</organism>
<dbReference type="Proteomes" id="UP000431401">
    <property type="component" value="Unassembled WGS sequence"/>
</dbReference>
<keyword evidence="3" id="KW-1185">Reference proteome</keyword>
<dbReference type="Gene3D" id="2.30.280.20">
    <property type="match status" value="1"/>
</dbReference>
<dbReference type="Pfam" id="PF18062">
    <property type="entry name" value="RE_AspBHI_N"/>
    <property type="match status" value="1"/>
</dbReference>